<keyword evidence="2" id="KW-1185">Reference proteome</keyword>
<protein>
    <submittedName>
        <fullName evidence="1">Uncharacterized protein</fullName>
    </submittedName>
</protein>
<comment type="caution">
    <text evidence="1">The sequence shown here is derived from an EMBL/GenBank/DDBJ whole genome shotgun (WGS) entry which is preliminary data.</text>
</comment>
<dbReference type="Proteomes" id="UP000276133">
    <property type="component" value="Unassembled WGS sequence"/>
</dbReference>
<sequence>MVWTSLAHKKTLEDTLCTVKDQLSEAGLNIRLARYKIFLEGMNLRIKRLFMSYNPTDLIAFETLSSKINSKKQSFIYASNEPLFYNKCVETLMGLVQKGRKSFDKHFYHIKPIIRKRNN</sequence>
<reference evidence="1 2" key="1">
    <citation type="journal article" date="2018" name="Sci. Rep.">
        <title>Genomic signatures of local adaptation to the degree of environmental predictability in rotifers.</title>
        <authorList>
            <person name="Franch-Gras L."/>
            <person name="Hahn C."/>
            <person name="Garcia-Roger E.M."/>
            <person name="Carmona M.J."/>
            <person name="Serra M."/>
            <person name="Gomez A."/>
        </authorList>
    </citation>
    <scope>NUCLEOTIDE SEQUENCE [LARGE SCALE GENOMIC DNA]</scope>
    <source>
        <strain evidence="1">HYR1</strain>
    </source>
</reference>
<evidence type="ECO:0000313" key="2">
    <source>
        <dbReference type="Proteomes" id="UP000276133"/>
    </source>
</evidence>
<dbReference type="AlphaFoldDB" id="A0A3M7P7A6"/>
<organism evidence="1 2">
    <name type="scientific">Brachionus plicatilis</name>
    <name type="common">Marine rotifer</name>
    <name type="synonym">Brachionus muelleri</name>
    <dbReference type="NCBI Taxonomy" id="10195"/>
    <lineage>
        <taxon>Eukaryota</taxon>
        <taxon>Metazoa</taxon>
        <taxon>Spiralia</taxon>
        <taxon>Gnathifera</taxon>
        <taxon>Rotifera</taxon>
        <taxon>Eurotatoria</taxon>
        <taxon>Monogononta</taxon>
        <taxon>Pseudotrocha</taxon>
        <taxon>Ploima</taxon>
        <taxon>Brachionidae</taxon>
        <taxon>Brachionus</taxon>
    </lineage>
</organism>
<dbReference type="EMBL" id="REGN01012736">
    <property type="protein sequence ID" value="RMZ94903.1"/>
    <property type="molecule type" value="Genomic_DNA"/>
</dbReference>
<gene>
    <name evidence="1" type="ORF">BpHYR1_034852</name>
</gene>
<proteinExistence type="predicted"/>
<accession>A0A3M7P7A6</accession>
<evidence type="ECO:0000313" key="1">
    <source>
        <dbReference type="EMBL" id="RMZ94903.1"/>
    </source>
</evidence>
<name>A0A3M7P7A6_BRAPC</name>